<evidence type="ECO:0000256" key="1">
    <source>
        <dbReference type="SAM" id="MobiDB-lite"/>
    </source>
</evidence>
<evidence type="ECO:0000259" key="2">
    <source>
        <dbReference type="Pfam" id="PF20263"/>
    </source>
</evidence>
<dbReference type="InterPro" id="IPR046896">
    <property type="entry name" value="Cup1-like_N"/>
</dbReference>
<proteinExistence type="predicted"/>
<dbReference type="OrthoDB" id="198652at2759"/>
<evidence type="ECO:0000313" key="3">
    <source>
        <dbReference type="EMBL" id="TFY68133.1"/>
    </source>
</evidence>
<feature type="domain" description="LYR motif-containing protein Cup1-like N-terminal" evidence="2">
    <location>
        <begin position="10"/>
        <end position="93"/>
    </location>
</feature>
<feature type="region of interest" description="Disordered" evidence="1">
    <location>
        <begin position="231"/>
        <end position="251"/>
    </location>
</feature>
<dbReference type="Pfam" id="PF20263">
    <property type="entry name" value="LYRM2-like"/>
    <property type="match status" value="1"/>
</dbReference>
<protein>
    <recommendedName>
        <fullName evidence="2">LYR motif-containing protein Cup1-like N-terminal domain-containing protein</fullName>
    </recommendedName>
</protein>
<comment type="caution">
    <text evidence="3">The sequence shown here is derived from an EMBL/GenBank/DDBJ whole genome shotgun (WGS) entry which is preliminary data.</text>
</comment>
<name>A0A4Y9Z2L9_9AGAM</name>
<dbReference type="EMBL" id="SEOQ01000171">
    <property type="protein sequence ID" value="TFY68133.1"/>
    <property type="molecule type" value="Genomic_DNA"/>
</dbReference>
<sequence>MVQEPILVSYRQLLRQVRKLPDQYVRVFYRIKIADDYRRCLSPQTDKSIRLIRIRKLNKELTRLERANTGCYRDLRHVLNYAYGRKGPLKWNLYRSLQTSFEARPPPRIIPSHERSRPPAYSPALTALLTSRFAVGRSRATTQTNLKKPPIMPQRVDPKSEEARLFGPLSKRREVNLHWRYFKLQRGKLRIPLSLSEEGPPAPDGSAIQRAAHTFGLHGVNMLEDVARFAGRHGTRPPLPRRQQKAPSDTIEGSFSEAVAHGHPPGAAISRQLRRRYRKLLRDLPTLTLIRKSRKHTQAGSAPEDYRVSLHPNALPSSSQRNPEQLPDGDFVDSAWAQRSGGSAVDGGGKRRARKQKQKQEQKIQKSK</sequence>
<dbReference type="Proteomes" id="UP000298327">
    <property type="component" value="Unassembled WGS sequence"/>
</dbReference>
<reference evidence="3 4" key="1">
    <citation type="submission" date="2019-02" db="EMBL/GenBank/DDBJ databases">
        <title>Genome sequencing of the rare red list fungi Dentipellis fragilis.</title>
        <authorList>
            <person name="Buettner E."/>
            <person name="Kellner H."/>
        </authorList>
    </citation>
    <scope>NUCLEOTIDE SEQUENCE [LARGE SCALE GENOMIC DNA]</scope>
    <source>
        <strain evidence="3 4">DSM 105465</strain>
    </source>
</reference>
<feature type="compositionally biased region" description="Basic and acidic residues" evidence="1">
    <location>
        <begin position="358"/>
        <end position="368"/>
    </location>
</feature>
<organism evidence="3 4">
    <name type="scientific">Dentipellis fragilis</name>
    <dbReference type="NCBI Taxonomy" id="205917"/>
    <lineage>
        <taxon>Eukaryota</taxon>
        <taxon>Fungi</taxon>
        <taxon>Dikarya</taxon>
        <taxon>Basidiomycota</taxon>
        <taxon>Agaricomycotina</taxon>
        <taxon>Agaricomycetes</taxon>
        <taxon>Russulales</taxon>
        <taxon>Hericiaceae</taxon>
        <taxon>Dentipellis</taxon>
    </lineage>
</organism>
<gene>
    <name evidence="3" type="ORF">EVG20_g3688</name>
</gene>
<feature type="region of interest" description="Disordered" evidence="1">
    <location>
        <begin position="292"/>
        <end position="368"/>
    </location>
</feature>
<evidence type="ECO:0000313" key="4">
    <source>
        <dbReference type="Proteomes" id="UP000298327"/>
    </source>
</evidence>
<keyword evidence="4" id="KW-1185">Reference proteome</keyword>
<accession>A0A4Y9Z2L9</accession>
<dbReference type="AlphaFoldDB" id="A0A4Y9Z2L9"/>